<dbReference type="PANTHER" id="PTHR30118">
    <property type="entry name" value="HTH-TYPE TRANSCRIPTIONAL REGULATOR LEUO-RELATED"/>
    <property type="match status" value="1"/>
</dbReference>
<dbReference type="CDD" id="cd08459">
    <property type="entry name" value="PBP2_DntR_NahR_LinR_like"/>
    <property type="match status" value="1"/>
</dbReference>
<dbReference type="InterPro" id="IPR005119">
    <property type="entry name" value="LysR_subst-bd"/>
</dbReference>
<dbReference type="Gene3D" id="3.40.190.10">
    <property type="entry name" value="Periplasmic binding protein-like II"/>
    <property type="match status" value="2"/>
</dbReference>
<reference evidence="6" key="1">
    <citation type="submission" date="2021-01" db="EMBL/GenBank/DDBJ databases">
        <title>Ramlibacter sp. strain AW1 16S ribosomal RNA gene Genome sequencing and assembly.</title>
        <authorList>
            <person name="Kang M."/>
        </authorList>
    </citation>
    <scope>NUCLEOTIDE SEQUENCE</scope>
    <source>
        <strain evidence="6">AW1</strain>
    </source>
</reference>
<dbReference type="AlphaFoldDB" id="A0A937D762"/>
<dbReference type="GO" id="GO:0003677">
    <property type="term" value="F:DNA binding"/>
    <property type="evidence" value="ECO:0007669"/>
    <property type="project" value="UniProtKB-KW"/>
</dbReference>
<organism evidence="6 7">
    <name type="scientific">Ramlibacter aurantiacus</name>
    <dbReference type="NCBI Taxonomy" id="2801330"/>
    <lineage>
        <taxon>Bacteria</taxon>
        <taxon>Pseudomonadati</taxon>
        <taxon>Pseudomonadota</taxon>
        <taxon>Betaproteobacteria</taxon>
        <taxon>Burkholderiales</taxon>
        <taxon>Comamonadaceae</taxon>
        <taxon>Ramlibacter</taxon>
    </lineage>
</organism>
<dbReference type="SUPFAM" id="SSF46785">
    <property type="entry name" value="Winged helix' DNA-binding domain"/>
    <property type="match status" value="1"/>
</dbReference>
<dbReference type="Pfam" id="PF00126">
    <property type="entry name" value="HTH_1"/>
    <property type="match status" value="1"/>
</dbReference>
<dbReference type="PROSITE" id="PS50931">
    <property type="entry name" value="HTH_LYSR"/>
    <property type="match status" value="1"/>
</dbReference>
<dbReference type="RefSeq" id="WP_201686150.1">
    <property type="nucleotide sequence ID" value="NZ_JAEQNA010000011.1"/>
</dbReference>
<dbReference type="GO" id="GO:0003700">
    <property type="term" value="F:DNA-binding transcription factor activity"/>
    <property type="evidence" value="ECO:0007669"/>
    <property type="project" value="InterPro"/>
</dbReference>
<dbReference type="Pfam" id="PF03466">
    <property type="entry name" value="LysR_substrate"/>
    <property type="match status" value="1"/>
</dbReference>
<keyword evidence="7" id="KW-1185">Reference proteome</keyword>
<dbReference type="InterPro" id="IPR000847">
    <property type="entry name" value="LysR_HTH_N"/>
</dbReference>
<dbReference type="Proteomes" id="UP000613011">
    <property type="component" value="Unassembled WGS sequence"/>
</dbReference>
<name>A0A937D762_9BURK</name>
<dbReference type="Gene3D" id="1.10.10.10">
    <property type="entry name" value="Winged helix-like DNA-binding domain superfamily/Winged helix DNA-binding domain"/>
    <property type="match status" value="1"/>
</dbReference>
<protein>
    <submittedName>
        <fullName evidence="6">LysR family transcriptional regulator</fullName>
    </submittedName>
</protein>
<gene>
    <name evidence="6" type="ORF">JI739_21905</name>
</gene>
<dbReference type="SUPFAM" id="SSF53850">
    <property type="entry name" value="Periplasmic binding protein-like II"/>
    <property type="match status" value="1"/>
</dbReference>
<dbReference type="PRINTS" id="PR00039">
    <property type="entry name" value="HTHLYSR"/>
</dbReference>
<keyword evidence="4" id="KW-0804">Transcription</keyword>
<dbReference type="EMBL" id="JAEQNA010000011">
    <property type="protein sequence ID" value="MBL0423007.1"/>
    <property type="molecule type" value="Genomic_DNA"/>
</dbReference>
<dbReference type="PANTHER" id="PTHR30118:SF15">
    <property type="entry name" value="TRANSCRIPTIONAL REGULATORY PROTEIN"/>
    <property type="match status" value="1"/>
</dbReference>
<accession>A0A937D762</accession>
<evidence type="ECO:0000256" key="2">
    <source>
        <dbReference type="ARBA" id="ARBA00023015"/>
    </source>
</evidence>
<evidence type="ECO:0000313" key="6">
    <source>
        <dbReference type="EMBL" id="MBL0423007.1"/>
    </source>
</evidence>
<evidence type="ECO:0000256" key="4">
    <source>
        <dbReference type="ARBA" id="ARBA00023163"/>
    </source>
</evidence>
<keyword evidence="2" id="KW-0805">Transcription regulation</keyword>
<evidence type="ECO:0000259" key="5">
    <source>
        <dbReference type="PROSITE" id="PS50931"/>
    </source>
</evidence>
<sequence length="343" mass="37414">MAASRIDLNLLLVFEAVLETRSTTQAAAQLALTQPAVSNALNRLRSALGDPLFVRTSEGMMPTPMAEDIAAPLREAIEQIRRTLGHRSGFDPATSDRRFRIYMADVGQMVMLPALLEDLQREAPGVCVDTVAPVGIAQREAAMSRGDVDLAIGYFEDFQGPFHVQSLFREQYVCVVRKSNPHVGESLGLAEYARLPHAAYVPRGGGHAVQERAIAQALEPLGVQRQVLVRAAHFLGFTRIVGATDVISTLPSRLAQSCAEVTPVRVFPTPFDMPGFEISQYWHQRFHHDPGIVWLRRRVAKLFAFSGADGALPAERATAACELPACLAEDALSADCASERLSD</sequence>
<feature type="domain" description="HTH lysR-type" evidence="5">
    <location>
        <begin position="6"/>
        <end position="63"/>
    </location>
</feature>
<evidence type="ECO:0000256" key="3">
    <source>
        <dbReference type="ARBA" id="ARBA00023125"/>
    </source>
</evidence>
<dbReference type="InterPro" id="IPR036390">
    <property type="entry name" value="WH_DNA-bd_sf"/>
</dbReference>
<comment type="caution">
    <text evidence="6">The sequence shown here is derived from an EMBL/GenBank/DDBJ whole genome shotgun (WGS) entry which is preliminary data.</text>
</comment>
<keyword evidence="3" id="KW-0238">DNA-binding</keyword>
<proteinExistence type="inferred from homology"/>
<dbReference type="InterPro" id="IPR050389">
    <property type="entry name" value="LysR-type_TF"/>
</dbReference>
<comment type="similarity">
    <text evidence="1">Belongs to the LysR transcriptional regulatory family.</text>
</comment>
<evidence type="ECO:0000313" key="7">
    <source>
        <dbReference type="Proteomes" id="UP000613011"/>
    </source>
</evidence>
<dbReference type="InterPro" id="IPR036388">
    <property type="entry name" value="WH-like_DNA-bd_sf"/>
</dbReference>
<evidence type="ECO:0000256" key="1">
    <source>
        <dbReference type="ARBA" id="ARBA00009437"/>
    </source>
</evidence>